<feature type="non-terminal residue" evidence="1">
    <location>
        <position position="51"/>
    </location>
</feature>
<dbReference type="EMBL" id="BGPR01174862">
    <property type="protein sequence ID" value="GBM43365.1"/>
    <property type="molecule type" value="Genomic_DNA"/>
</dbReference>
<evidence type="ECO:0000313" key="3">
    <source>
        <dbReference type="Proteomes" id="UP000499080"/>
    </source>
</evidence>
<evidence type="ECO:0000313" key="1">
    <source>
        <dbReference type="EMBL" id="GBM43333.1"/>
    </source>
</evidence>
<reference evidence="1 3" key="1">
    <citation type="journal article" date="2019" name="Sci. Rep.">
        <title>Orb-weaving spider Araneus ventricosus genome elucidates the spidroin gene catalogue.</title>
        <authorList>
            <person name="Kono N."/>
            <person name="Nakamura H."/>
            <person name="Ohtoshi R."/>
            <person name="Moran D.A.P."/>
            <person name="Shinohara A."/>
            <person name="Yoshida Y."/>
            <person name="Fujiwara M."/>
            <person name="Mori M."/>
            <person name="Tomita M."/>
            <person name="Arakawa K."/>
        </authorList>
    </citation>
    <scope>NUCLEOTIDE SEQUENCE [LARGE SCALE GENOMIC DNA]</scope>
</reference>
<dbReference type="Proteomes" id="UP000499080">
    <property type="component" value="Unassembled WGS sequence"/>
</dbReference>
<sequence>MVFRCFSGGLVVRSQVQRLPASQPVSAEDPACMRPVAHQLMHSSQPSSRYC</sequence>
<organism evidence="1 3">
    <name type="scientific">Araneus ventricosus</name>
    <name type="common">Orbweaver spider</name>
    <name type="synonym">Epeira ventricosa</name>
    <dbReference type="NCBI Taxonomy" id="182803"/>
    <lineage>
        <taxon>Eukaryota</taxon>
        <taxon>Metazoa</taxon>
        <taxon>Ecdysozoa</taxon>
        <taxon>Arthropoda</taxon>
        <taxon>Chelicerata</taxon>
        <taxon>Arachnida</taxon>
        <taxon>Araneae</taxon>
        <taxon>Araneomorphae</taxon>
        <taxon>Entelegynae</taxon>
        <taxon>Araneoidea</taxon>
        <taxon>Araneidae</taxon>
        <taxon>Araneus</taxon>
    </lineage>
</organism>
<evidence type="ECO:0000313" key="2">
    <source>
        <dbReference type="EMBL" id="GBM43365.1"/>
    </source>
</evidence>
<dbReference type="AlphaFoldDB" id="A0A4Y2FQ64"/>
<dbReference type="EMBL" id="BGPR01174853">
    <property type="protein sequence ID" value="GBM43333.1"/>
    <property type="molecule type" value="Genomic_DNA"/>
</dbReference>
<accession>A0A4Y2FQ64</accession>
<name>A0A4Y2FQ64_ARAVE</name>
<gene>
    <name evidence="2" type="ORF">AVEN_156988_1</name>
    <name evidence="1" type="ORF">AVEN_92875_1</name>
</gene>
<protein>
    <submittedName>
        <fullName evidence="1">Uncharacterized protein</fullName>
    </submittedName>
</protein>
<keyword evidence="3" id="KW-1185">Reference proteome</keyword>
<comment type="caution">
    <text evidence="1">The sequence shown here is derived from an EMBL/GenBank/DDBJ whole genome shotgun (WGS) entry which is preliminary data.</text>
</comment>
<proteinExistence type="predicted"/>